<keyword evidence="2" id="KW-1185">Reference proteome</keyword>
<evidence type="ECO:0000313" key="1">
    <source>
        <dbReference type="EMBL" id="RJE27104.1"/>
    </source>
</evidence>
<dbReference type="OrthoDB" id="9976870at2759"/>
<dbReference type="SUPFAM" id="SSF51182">
    <property type="entry name" value="RmlC-like cupins"/>
    <property type="match status" value="1"/>
</dbReference>
<dbReference type="Proteomes" id="UP000266188">
    <property type="component" value="Unassembled WGS sequence"/>
</dbReference>
<evidence type="ECO:0000313" key="2">
    <source>
        <dbReference type="Proteomes" id="UP000266188"/>
    </source>
</evidence>
<evidence type="ECO:0008006" key="3">
    <source>
        <dbReference type="Google" id="ProtNLM"/>
    </source>
</evidence>
<organism evidence="1 2">
    <name type="scientific">Aspergillus sclerotialis</name>
    <dbReference type="NCBI Taxonomy" id="2070753"/>
    <lineage>
        <taxon>Eukaryota</taxon>
        <taxon>Fungi</taxon>
        <taxon>Dikarya</taxon>
        <taxon>Ascomycota</taxon>
        <taxon>Pezizomycotina</taxon>
        <taxon>Eurotiomycetes</taxon>
        <taxon>Eurotiomycetidae</taxon>
        <taxon>Eurotiales</taxon>
        <taxon>Aspergillaceae</taxon>
        <taxon>Aspergillus</taxon>
        <taxon>Aspergillus subgen. Polypaecilum</taxon>
    </lineage>
</organism>
<dbReference type="EMBL" id="MVGC01000009">
    <property type="protein sequence ID" value="RJE27104.1"/>
    <property type="molecule type" value="Genomic_DNA"/>
</dbReference>
<sequence>MAPSSQNARVVPAFGGAIETRILTDETPAQHRAFAFEVSFYSHLWPASVGSQKPPLHFHPFQEEYIQVLQGQLCVEDDQHGARILTPADGEICIKPWVQHRLYPPIRPGTEGADPVTTPIRFILAGQDTAEVFRLDLIFFENWYAYQDETVAKGRGMSLVQVMSMFDAGGSYLSLPQWVPFNRTLAVVLGIIIGRWIGGMLGYQPFYKHWTSDWSLACKKMAQSVFQRRFADRAHVE</sequence>
<dbReference type="CDD" id="cd02208">
    <property type="entry name" value="cupin_RmlC-like"/>
    <property type="match status" value="1"/>
</dbReference>
<name>A0A3A3A5X7_9EURO</name>
<dbReference type="InterPro" id="IPR011051">
    <property type="entry name" value="RmlC_Cupin_sf"/>
</dbReference>
<dbReference type="AlphaFoldDB" id="A0A3A3A5X7"/>
<proteinExistence type="predicted"/>
<comment type="caution">
    <text evidence="1">The sequence shown here is derived from an EMBL/GenBank/DDBJ whole genome shotgun (WGS) entry which is preliminary data.</text>
</comment>
<gene>
    <name evidence="1" type="ORF">PHISCL_00571</name>
</gene>
<accession>A0A3A3A5X7</accession>
<reference evidence="2" key="1">
    <citation type="submission" date="2017-02" db="EMBL/GenBank/DDBJ databases">
        <authorList>
            <person name="Tafer H."/>
            <person name="Lopandic K."/>
        </authorList>
    </citation>
    <scope>NUCLEOTIDE SEQUENCE [LARGE SCALE GENOMIC DNA]</scope>
    <source>
        <strain evidence="2">CBS 366.77</strain>
    </source>
</reference>
<dbReference type="STRING" id="2070753.A0A3A3A5X7"/>
<protein>
    <recommendedName>
        <fullName evidence="3">Cupin 2 conserved barrel domain-containing protein</fullName>
    </recommendedName>
</protein>